<comment type="caution">
    <text evidence="2">The sequence shown here is derived from an EMBL/GenBank/DDBJ whole genome shotgun (WGS) entry which is preliminary data.</text>
</comment>
<protein>
    <recommendedName>
        <fullName evidence="1">Reverse transcriptase zinc-binding domain-containing protein</fullName>
    </recommendedName>
</protein>
<proteinExistence type="predicted"/>
<dbReference type="AlphaFoldDB" id="A0A7J7NJX8"/>
<dbReference type="OrthoDB" id="689430at2759"/>
<evidence type="ECO:0000313" key="3">
    <source>
        <dbReference type="Proteomes" id="UP000541444"/>
    </source>
</evidence>
<organism evidence="2 3">
    <name type="scientific">Kingdonia uniflora</name>
    <dbReference type="NCBI Taxonomy" id="39325"/>
    <lineage>
        <taxon>Eukaryota</taxon>
        <taxon>Viridiplantae</taxon>
        <taxon>Streptophyta</taxon>
        <taxon>Embryophyta</taxon>
        <taxon>Tracheophyta</taxon>
        <taxon>Spermatophyta</taxon>
        <taxon>Magnoliopsida</taxon>
        <taxon>Ranunculales</taxon>
        <taxon>Circaeasteraceae</taxon>
        <taxon>Kingdonia</taxon>
    </lineage>
</organism>
<evidence type="ECO:0000259" key="1">
    <source>
        <dbReference type="Pfam" id="PF13966"/>
    </source>
</evidence>
<dbReference type="Proteomes" id="UP000541444">
    <property type="component" value="Unassembled WGS sequence"/>
</dbReference>
<sequence length="699" mass="79165">MTRENSDHSAMVGCIQDLPKPHNIPFRFLKDWVTINTFENMVIQSWGERLIDCLMKEASSKQASLNGLLNLEDSIGRQKAKASWLVSGERNTSSLPEKYLGIPLVQGKVSKATVAPLIDKIWSRASGWSGKILSFQSRIDLVKSILTSLPIYNMAIYKWSIVAIQEGERIIQNFLWSGDLDRQKFVTIKWNKVLKHPNEGGIGIHGFRDINLSMLMKLGWGFLNAQDPWATFLRAKCFTRGGLLINYKKHSSIWNGLKEVIAAVEANSKWIIGLGRDIDFWRDCWGSEVALIDLLNIQPEIWKHCISKLSQIIFRNDWSAPQAIVDFLNTQGIDLNSLSLNNTDQDIRVWKHHPQGIFSVYSAFDVISSHRPKVWWHCYTKGKFIQPRIASFICKVCHNSLPTEDDLIKRGLILISICSFCLCNLETLNHLIWQCSYSKQLWDWLASFFHIQAVFANLKQTFDACSQKSSYISDLLKAAVLNFIYFLWQARNDIVFEGTPFCSIKLKCKILAAVIEAADLSANNMSNNYFHLAIIIALGVPINVRPLPRVQSCTWALPWFQEVKINVGAVAMGSLGTAGTGAVARNHCGEVIEFMSGLDGAYRVMFKVEVETVYSFMALGEANSEAWIIMERNEVNGCSSVFAKVSNFGYKKVLIVGSGYEENKFSDFVDRFVHAMDGQLRYELRFFTEVEVVSIRGAK</sequence>
<keyword evidence="3" id="KW-1185">Reference proteome</keyword>
<gene>
    <name evidence="2" type="ORF">GIB67_031677</name>
</gene>
<reference evidence="2 3" key="1">
    <citation type="journal article" date="2020" name="IScience">
        <title>Genome Sequencing of the Endangered Kingdonia uniflora (Circaeasteraceae, Ranunculales) Reveals Potential Mechanisms of Evolutionary Specialization.</title>
        <authorList>
            <person name="Sun Y."/>
            <person name="Deng T."/>
            <person name="Zhang A."/>
            <person name="Moore M.J."/>
            <person name="Landis J.B."/>
            <person name="Lin N."/>
            <person name="Zhang H."/>
            <person name="Zhang X."/>
            <person name="Huang J."/>
            <person name="Zhang X."/>
            <person name="Sun H."/>
            <person name="Wang H."/>
        </authorList>
    </citation>
    <scope>NUCLEOTIDE SEQUENCE [LARGE SCALE GENOMIC DNA]</scope>
    <source>
        <strain evidence="2">TB1705</strain>
        <tissue evidence="2">Leaf</tissue>
    </source>
</reference>
<evidence type="ECO:0000313" key="2">
    <source>
        <dbReference type="EMBL" id="KAF6167476.1"/>
    </source>
</evidence>
<dbReference type="Pfam" id="PF13966">
    <property type="entry name" value="zf-RVT"/>
    <property type="match status" value="1"/>
</dbReference>
<name>A0A7J7NJX8_9MAGN</name>
<feature type="domain" description="Reverse transcriptase zinc-binding" evidence="1">
    <location>
        <begin position="358"/>
        <end position="442"/>
    </location>
</feature>
<dbReference type="PANTHER" id="PTHR33116:SF78">
    <property type="entry name" value="OS12G0587133 PROTEIN"/>
    <property type="match status" value="1"/>
</dbReference>
<dbReference type="EMBL" id="JACGCM010000724">
    <property type="protein sequence ID" value="KAF6167476.1"/>
    <property type="molecule type" value="Genomic_DNA"/>
</dbReference>
<accession>A0A7J7NJX8</accession>
<dbReference type="InterPro" id="IPR026960">
    <property type="entry name" value="RVT-Znf"/>
</dbReference>
<dbReference type="PANTHER" id="PTHR33116">
    <property type="entry name" value="REVERSE TRANSCRIPTASE ZINC-BINDING DOMAIN-CONTAINING PROTEIN-RELATED-RELATED"/>
    <property type="match status" value="1"/>
</dbReference>